<dbReference type="PROSITE" id="PS01124">
    <property type="entry name" value="HTH_ARAC_FAMILY_2"/>
    <property type="match status" value="1"/>
</dbReference>
<name>A0A078MGL9_9PSED</name>
<dbReference type="SUPFAM" id="SSF46689">
    <property type="entry name" value="Homeodomain-like"/>
    <property type="match status" value="1"/>
</dbReference>
<dbReference type="OrthoDB" id="5740883at2"/>
<keyword evidence="1" id="KW-0805">Transcription regulation</keyword>
<dbReference type="Pfam" id="PF12625">
    <property type="entry name" value="Arabinose_bd"/>
    <property type="match status" value="1"/>
</dbReference>
<dbReference type="Gene3D" id="1.10.10.60">
    <property type="entry name" value="Homeodomain-like"/>
    <property type="match status" value="1"/>
</dbReference>
<dbReference type="GO" id="GO:0000976">
    <property type="term" value="F:transcription cis-regulatory region binding"/>
    <property type="evidence" value="ECO:0007669"/>
    <property type="project" value="TreeGrafter"/>
</dbReference>
<dbReference type="Pfam" id="PF12833">
    <property type="entry name" value="HTH_18"/>
    <property type="match status" value="1"/>
</dbReference>
<keyword evidence="2" id="KW-0238">DNA-binding</keyword>
<dbReference type="InterPro" id="IPR032687">
    <property type="entry name" value="AraC-type_N"/>
</dbReference>
<dbReference type="AlphaFoldDB" id="A0A078MGL9"/>
<evidence type="ECO:0000256" key="3">
    <source>
        <dbReference type="ARBA" id="ARBA00023163"/>
    </source>
</evidence>
<evidence type="ECO:0000313" key="5">
    <source>
        <dbReference type="EMBL" id="CEA04547.1"/>
    </source>
</evidence>
<gene>
    <name evidence="5" type="ORF">BN1049_01612</name>
</gene>
<dbReference type="GO" id="GO:0005829">
    <property type="term" value="C:cytosol"/>
    <property type="evidence" value="ECO:0007669"/>
    <property type="project" value="TreeGrafter"/>
</dbReference>
<dbReference type="RefSeq" id="WP_044501525.1">
    <property type="nucleotide sequence ID" value="NZ_LK391969.1"/>
</dbReference>
<proteinExistence type="predicted"/>
<dbReference type="GO" id="GO:0003700">
    <property type="term" value="F:DNA-binding transcription factor activity"/>
    <property type="evidence" value="ECO:0007669"/>
    <property type="project" value="InterPro"/>
</dbReference>
<keyword evidence="3" id="KW-0804">Transcription</keyword>
<dbReference type="EMBL" id="LK391969">
    <property type="protein sequence ID" value="CEF26679.1"/>
    <property type="molecule type" value="Genomic_DNA"/>
</dbReference>
<dbReference type="SMART" id="SM00342">
    <property type="entry name" value="HTH_ARAC"/>
    <property type="match status" value="1"/>
</dbReference>
<dbReference type="PANTHER" id="PTHR47894">
    <property type="entry name" value="HTH-TYPE TRANSCRIPTIONAL REGULATOR GADX"/>
    <property type="match status" value="1"/>
</dbReference>
<accession>A0A078MGL9</accession>
<organism evidence="5">
    <name type="scientific">Pseudomonas saudimassiliensis</name>
    <dbReference type="NCBI Taxonomy" id="1461581"/>
    <lineage>
        <taxon>Bacteria</taxon>
        <taxon>Pseudomonadati</taxon>
        <taxon>Pseudomonadota</taxon>
        <taxon>Gammaproteobacteria</taxon>
        <taxon>Pseudomonadales</taxon>
        <taxon>Pseudomonadaceae</taxon>
        <taxon>Pseudomonas</taxon>
    </lineage>
</organism>
<sequence>MHQYSVVGDTSQPTTVMGAVISGFAAYVREQGSEAEDIFERSAINPDVLNEPHQPISLRAFLKAIDTAAQLTGNDNFGLWLGNQYRPEFLGLWGYVGLSSATLGEALVNMSRYFPDFQSRSMLKLSHAQGKVRLEYGLLDGSIASRRHDAELTMGNILNVMWRALGDRWSPLEVHFNHSRPDCWQDHQKAFHADIRFEQETNALIFNAADLSRAMPGADPQLLLIAKQSFSVLKLSSSVRLTVAERARSEIIDTIHTETPRIDHIADRLGLPVWTLTRQLKDEGYTFTTLFESVRRELACYYLAESRMTISRLSELLRYTEVSSFTHAFNRWFGESPRHWRERHRGAIDHGQETA</sequence>
<dbReference type="EMBL" id="LM997413">
    <property type="protein sequence ID" value="CEA04547.1"/>
    <property type="molecule type" value="Genomic_DNA"/>
</dbReference>
<dbReference type="PATRIC" id="fig|1461581.3.peg.1590"/>
<evidence type="ECO:0000256" key="2">
    <source>
        <dbReference type="ARBA" id="ARBA00023125"/>
    </source>
</evidence>
<evidence type="ECO:0000256" key="1">
    <source>
        <dbReference type="ARBA" id="ARBA00023015"/>
    </source>
</evidence>
<dbReference type="InterPro" id="IPR009057">
    <property type="entry name" value="Homeodomain-like_sf"/>
</dbReference>
<protein>
    <submittedName>
        <fullName evidence="5">AraC family transcriptional regulator</fullName>
    </submittedName>
</protein>
<dbReference type="InterPro" id="IPR018060">
    <property type="entry name" value="HTH_AraC"/>
</dbReference>
<dbReference type="PANTHER" id="PTHR47894:SF4">
    <property type="entry name" value="HTH-TYPE TRANSCRIPTIONAL REGULATOR GADX"/>
    <property type="match status" value="1"/>
</dbReference>
<evidence type="ECO:0000259" key="4">
    <source>
        <dbReference type="PROSITE" id="PS01124"/>
    </source>
</evidence>
<reference evidence="5" key="1">
    <citation type="submission" date="2014-07" db="EMBL/GenBank/DDBJ databases">
        <authorList>
            <person name="Urmite Genomes Urmite Genomes"/>
        </authorList>
    </citation>
    <scope>NUCLEOTIDE SEQUENCE</scope>
    <source>
        <strain evidence="5">12M76_air</strain>
    </source>
</reference>
<feature type="domain" description="HTH araC/xylS-type" evidence="4">
    <location>
        <begin position="245"/>
        <end position="343"/>
    </location>
</feature>